<sequence length="119" mass="13882">MEKTIEIDGKKVKLKSTAGTPKRYKAQFRHDYFSELLKLSKLMANSNGDEFDLSKIDYNELEYLDFEVFYNFIWVLAKTANKDIGDPLDWLDEFDSMPIAEIFPEIIDLLESSISTKKK</sequence>
<dbReference type="HOGENOM" id="CLU_147315_1_0_9"/>
<dbReference type="EMBL" id="LN774769">
    <property type="protein sequence ID" value="CEN27819.1"/>
    <property type="molecule type" value="Genomic_DNA"/>
</dbReference>
<protein>
    <submittedName>
        <fullName evidence="1">Prophage pi2 protein 40</fullName>
    </submittedName>
</protein>
<proteinExistence type="predicted"/>
<gene>
    <name evidence="1" type="ORF">LACPI_0619</name>
</gene>
<evidence type="ECO:0000313" key="2">
    <source>
        <dbReference type="Proteomes" id="UP000033166"/>
    </source>
</evidence>
<name>A0A0D6DV15_9LACT</name>
<organism evidence="1 2">
    <name type="scientific">Pseudolactococcus piscium MKFS47</name>
    <dbReference type="NCBI Taxonomy" id="297352"/>
    <lineage>
        <taxon>Bacteria</taxon>
        <taxon>Bacillati</taxon>
        <taxon>Bacillota</taxon>
        <taxon>Bacilli</taxon>
        <taxon>Lactobacillales</taxon>
        <taxon>Streptococcaceae</taxon>
        <taxon>Pseudolactococcus</taxon>
    </lineage>
</organism>
<dbReference type="Proteomes" id="UP000033166">
    <property type="component" value="Chromosome I"/>
</dbReference>
<dbReference type="AlphaFoldDB" id="A0A0D6DV15"/>
<reference evidence="2" key="1">
    <citation type="submission" date="2015-01" db="EMBL/GenBank/DDBJ databases">
        <authorList>
            <person name="Andreevskaya M."/>
        </authorList>
    </citation>
    <scope>NUCLEOTIDE SEQUENCE [LARGE SCALE GENOMIC DNA]</scope>
    <source>
        <strain evidence="2">MKFS47</strain>
    </source>
</reference>
<dbReference type="RefSeq" id="WP_047915049.1">
    <property type="nucleotide sequence ID" value="NZ_LN774769.1"/>
</dbReference>
<dbReference type="KEGG" id="lpk:LACPI_0619"/>
<accession>A0A0D6DV15</accession>
<evidence type="ECO:0000313" key="1">
    <source>
        <dbReference type="EMBL" id="CEN27819.1"/>
    </source>
</evidence>